<proteinExistence type="predicted"/>
<evidence type="ECO:0000313" key="2">
    <source>
        <dbReference type="Proteomes" id="UP001391051"/>
    </source>
</evidence>
<accession>A0ABR1QP64</accession>
<reference evidence="1 2" key="1">
    <citation type="submission" date="2023-01" db="EMBL/GenBank/DDBJ databases">
        <title>Analysis of 21 Apiospora genomes using comparative genomics revels a genus with tremendous synthesis potential of carbohydrate active enzymes and secondary metabolites.</title>
        <authorList>
            <person name="Sorensen T."/>
        </authorList>
    </citation>
    <scope>NUCLEOTIDE SEQUENCE [LARGE SCALE GENOMIC DNA]</scope>
    <source>
        <strain evidence="1 2">CBS 24483</strain>
    </source>
</reference>
<dbReference type="RefSeq" id="XP_066703843.1">
    <property type="nucleotide sequence ID" value="XM_066838779.1"/>
</dbReference>
<name>A0ABR1QP64_9PEZI</name>
<organism evidence="1 2">
    <name type="scientific">Apiospora aurea</name>
    <dbReference type="NCBI Taxonomy" id="335848"/>
    <lineage>
        <taxon>Eukaryota</taxon>
        <taxon>Fungi</taxon>
        <taxon>Dikarya</taxon>
        <taxon>Ascomycota</taxon>
        <taxon>Pezizomycotina</taxon>
        <taxon>Sordariomycetes</taxon>
        <taxon>Xylariomycetidae</taxon>
        <taxon>Amphisphaeriales</taxon>
        <taxon>Apiosporaceae</taxon>
        <taxon>Apiospora</taxon>
    </lineage>
</organism>
<dbReference type="EMBL" id="JAQQWE010000002">
    <property type="protein sequence ID" value="KAK7961732.1"/>
    <property type="molecule type" value="Genomic_DNA"/>
</dbReference>
<comment type="caution">
    <text evidence="1">The sequence shown here is derived from an EMBL/GenBank/DDBJ whole genome shotgun (WGS) entry which is preliminary data.</text>
</comment>
<gene>
    <name evidence="1" type="ORF">PG986_002557</name>
</gene>
<dbReference type="GeneID" id="92071841"/>
<dbReference type="Proteomes" id="UP001391051">
    <property type="component" value="Unassembled WGS sequence"/>
</dbReference>
<keyword evidence="2" id="KW-1185">Reference proteome</keyword>
<protein>
    <submittedName>
        <fullName evidence="1">Uncharacterized protein</fullName>
    </submittedName>
</protein>
<sequence length="619" mass="68802">MSSSATIDGLRKPTNEECRYYFAGLTGGKLIVRTDSRPWQGPPTEAGWSNQLYPIAKRYVALGVNPSQDRPIVFAVRPLFPKIVSLLESTESPWTWFTCIRIGHGAGTRLDEDNLNTKHPAVLLLNVEYCTTFEQMARVTRKIKDLLNQHNVPIHVEVRENTLHNHGASSGLSEHQSVPTLESVVQDNRYWMATDVDEENALSMSQETLPLLSTLGWEVSKTKSKLSDDYRTAGPFFNLEGSDDLFVPTCSHVLLPETMSPKFIKPGKPGPEVSQTCPYNFNKILHFVDGSVKKYAHSSAVMEAIEKVGRYDEWLESRSGPQPDEPHQSERTMAEVYKYGSAILAALKTVYDDKVPEKNEVREDTGIKKRVVGKVYAAPEYRVIGTKGVITEPEARGFLNDWALVKLDKNNFTKPSNKVYLGRTGRSWLTAQVEGGPELTLEQQRAVDQEVGSQNGFLRMNGNFASIQEDDPEQGKCGIPCVRVLKRGASTHLTFGVTNSIEACVRTKRFSGEKKVGSSCTWEQLLLVVPFSDQARNVDTRTGTRRTCFSAADDSGSAVLDIYGTFIGQVVSGGGPGGPSNTELETFRAHMDVTFVLMAGPLMAEIKRWTQRKPNLFKL</sequence>
<evidence type="ECO:0000313" key="1">
    <source>
        <dbReference type="EMBL" id="KAK7961732.1"/>
    </source>
</evidence>